<dbReference type="EMBL" id="CP019724">
    <property type="protein sequence ID" value="AQS70887.1"/>
    <property type="molecule type" value="Genomic_DNA"/>
</dbReference>
<evidence type="ECO:0000313" key="2">
    <source>
        <dbReference type="Proteomes" id="UP000189443"/>
    </source>
</evidence>
<accession>A0A1S6JGJ9</accession>
<dbReference type="Proteomes" id="UP000189443">
    <property type="component" value="Chromosome"/>
</dbReference>
<dbReference type="RefSeq" id="WP_055420648.1">
    <property type="nucleotide sequence ID" value="NZ_CP019724.1"/>
</dbReference>
<evidence type="ECO:0000313" key="1">
    <source>
        <dbReference type="EMBL" id="AQS70887.1"/>
    </source>
</evidence>
<dbReference type="OrthoDB" id="4323337at2"/>
<organism evidence="1 2">
    <name type="scientific">Streptomyces pactum</name>
    <dbReference type="NCBI Taxonomy" id="68249"/>
    <lineage>
        <taxon>Bacteria</taxon>
        <taxon>Bacillati</taxon>
        <taxon>Actinomycetota</taxon>
        <taxon>Actinomycetes</taxon>
        <taxon>Kitasatosporales</taxon>
        <taxon>Streptomycetaceae</taxon>
        <taxon>Streptomyces</taxon>
    </lineage>
</organism>
<keyword evidence="2" id="KW-1185">Reference proteome</keyword>
<reference evidence="1 2" key="1">
    <citation type="submission" date="2017-02" db="EMBL/GenBank/DDBJ databases">
        <title>Streptomyces pactum ACT12 Genome sequencing and assembly.</title>
        <authorList>
            <person name="Xue Q."/>
            <person name="Yan X."/>
            <person name="Jia L."/>
            <person name="Yan H."/>
        </authorList>
    </citation>
    <scope>NUCLEOTIDE SEQUENCE [LARGE SCALE GENOMIC DNA]</scope>
    <source>
        <strain evidence="1 2">ACT12</strain>
    </source>
</reference>
<sequence>MADLTTRRQYLYAAVREHGRPVTTGLAEQLMTDSPWPTAKRNTTRKDLRALAGRGLLIVGQDPDGRHVYHLISTTGEDSK</sequence>
<dbReference type="AlphaFoldDB" id="A0A1S6JGJ9"/>
<gene>
    <name evidence="1" type="ORF">B1H29_31910</name>
</gene>
<dbReference type="KEGG" id="spac:B1H29_31910"/>
<proteinExistence type="predicted"/>
<protein>
    <submittedName>
        <fullName evidence="1">Uncharacterized protein</fullName>
    </submittedName>
</protein>
<name>A0A1S6JGJ9_9ACTN</name>